<proteinExistence type="predicted"/>
<keyword evidence="2" id="KW-1133">Transmembrane helix</keyword>
<keyword evidence="2" id="KW-0812">Transmembrane</keyword>
<keyword evidence="4" id="KW-1185">Reference proteome</keyword>
<dbReference type="Proteomes" id="UP001597393">
    <property type="component" value="Unassembled WGS sequence"/>
</dbReference>
<evidence type="ECO:0000256" key="1">
    <source>
        <dbReference type="SAM" id="MobiDB-lite"/>
    </source>
</evidence>
<comment type="caution">
    <text evidence="3">The sequence shown here is derived from an EMBL/GenBank/DDBJ whole genome shotgun (WGS) entry which is preliminary data.</text>
</comment>
<evidence type="ECO:0000256" key="2">
    <source>
        <dbReference type="SAM" id="Phobius"/>
    </source>
</evidence>
<name>A0ABW5NLY9_9SPHI</name>
<evidence type="ECO:0000313" key="4">
    <source>
        <dbReference type="Proteomes" id="UP001597393"/>
    </source>
</evidence>
<sequence length="160" mass="18532">MFTEISWGEYLITTLIITILYYLAVLFLKFRMEIKNLFHKGSSRQAQVEDINSSEDSNMTLEFSKGDTPTGLTQEADWSEHDSTAVDEFITLIQETLSSRRNLDKNVMEQLLRELFSNYSNIKHSAYRSSINEFTISEGEKYGHVMPSEVEIDVLWNEQA</sequence>
<accession>A0ABW5NLY9</accession>
<evidence type="ECO:0000313" key="3">
    <source>
        <dbReference type="EMBL" id="MFD2599054.1"/>
    </source>
</evidence>
<feature type="transmembrane region" description="Helical" evidence="2">
    <location>
        <begin position="12"/>
        <end position="30"/>
    </location>
</feature>
<organism evidence="3 4">
    <name type="scientific">Sphingobacterium corticis</name>
    <dbReference type="NCBI Taxonomy" id="1812823"/>
    <lineage>
        <taxon>Bacteria</taxon>
        <taxon>Pseudomonadati</taxon>
        <taxon>Bacteroidota</taxon>
        <taxon>Sphingobacteriia</taxon>
        <taxon>Sphingobacteriales</taxon>
        <taxon>Sphingobacteriaceae</taxon>
        <taxon>Sphingobacterium</taxon>
    </lineage>
</organism>
<dbReference type="RefSeq" id="WP_380869183.1">
    <property type="nucleotide sequence ID" value="NZ_JBHUMA010000006.1"/>
</dbReference>
<protein>
    <submittedName>
        <fullName evidence="3">Uncharacterized protein</fullName>
    </submittedName>
</protein>
<gene>
    <name evidence="3" type="ORF">ACFSQ3_08820</name>
</gene>
<dbReference type="EMBL" id="JBHUMA010000006">
    <property type="protein sequence ID" value="MFD2599054.1"/>
    <property type="molecule type" value="Genomic_DNA"/>
</dbReference>
<keyword evidence="2" id="KW-0472">Membrane</keyword>
<reference evidence="4" key="1">
    <citation type="journal article" date="2019" name="Int. J. Syst. Evol. Microbiol.">
        <title>The Global Catalogue of Microorganisms (GCM) 10K type strain sequencing project: providing services to taxonomists for standard genome sequencing and annotation.</title>
        <authorList>
            <consortium name="The Broad Institute Genomics Platform"/>
            <consortium name="The Broad Institute Genome Sequencing Center for Infectious Disease"/>
            <person name="Wu L."/>
            <person name="Ma J."/>
        </authorList>
    </citation>
    <scope>NUCLEOTIDE SEQUENCE [LARGE SCALE GENOMIC DNA]</scope>
    <source>
        <strain evidence="4">KCTC 42248</strain>
    </source>
</reference>
<feature type="compositionally biased region" description="Polar residues" evidence="1">
    <location>
        <begin position="48"/>
        <end position="61"/>
    </location>
</feature>
<feature type="region of interest" description="Disordered" evidence="1">
    <location>
        <begin position="48"/>
        <end position="75"/>
    </location>
</feature>